<dbReference type="PANTHER" id="PTHR43760">
    <property type="entry name" value="ENDORIBONUCLEASE-RELATED"/>
    <property type="match status" value="1"/>
</dbReference>
<proteinExistence type="predicted"/>
<dbReference type="SUPFAM" id="SSF55298">
    <property type="entry name" value="YjgF-like"/>
    <property type="match status" value="1"/>
</dbReference>
<dbReference type="PATRIC" id="fig|270351.10.peg.3096"/>
<feature type="domain" description="Endoribonuclease L-PSP/chorismate mutase-like" evidence="1">
    <location>
        <begin position="14"/>
        <end position="147"/>
    </location>
</feature>
<organism evidence="2 3">
    <name type="scientific">Methylobacterium aquaticum</name>
    <dbReference type="NCBI Taxonomy" id="270351"/>
    <lineage>
        <taxon>Bacteria</taxon>
        <taxon>Pseudomonadati</taxon>
        <taxon>Pseudomonadota</taxon>
        <taxon>Alphaproteobacteria</taxon>
        <taxon>Hyphomicrobiales</taxon>
        <taxon>Methylobacteriaceae</taxon>
        <taxon>Methylobacterium</taxon>
    </lineage>
</organism>
<evidence type="ECO:0000313" key="2">
    <source>
        <dbReference type="EMBL" id="BAQ46357.1"/>
    </source>
</evidence>
<dbReference type="Proteomes" id="UP000061432">
    <property type="component" value="Chromosome"/>
</dbReference>
<evidence type="ECO:0000259" key="1">
    <source>
        <dbReference type="Pfam" id="PF14588"/>
    </source>
</evidence>
<dbReference type="InterPro" id="IPR013813">
    <property type="entry name" value="Endoribo_LPSP/chorism_mut-like"/>
</dbReference>
<dbReference type="STRING" id="270351.Maq22A_c16090"/>
<reference evidence="3" key="2">
    <citation type="submission" date="2015-01" db="EMBL/GenBank/DDBJ databases">
        <title>Complete genome sequence of Methylobacterium aquaticum strain 22A.</title>
        <authorList>
            <person name="Tani A."/>
            <person name="Ogura Y."/>
            <person name="Hayashi T."/>
        </authorList>
    </citation>
    <scope>NUCLEOTIDE SEQUENCE [LARGE SCALE GENOMIC DNA]</scope>
    <source>
        <strain evidence="3">MA-22A</strain>
    </source>
</reference>
<evidence type="ECO:0000313" key="3">
    <source>
        <dbReference type="Proteomes" id="UP000061432"/>
    </source>
</evidence>
<gene>
    <name evidence="2" type="primary">tdcF</name>
    <name evidence="2" type="ORF">Maq22A_c16090</name>
</gene>
<dbReference type="InterPro" id="IPR035959">
    <property type="entry name" value="RutC-like_sf"/>
</dbReference>
<accession>A0A0C6FH54</accession>
<dbReference type="RefSeq" id="WP_060847501.1">
    <property type="nucleotide sequence ID" value="NZ_AP014704.1"/>
</dbReference>
<dbReference type="Pfam" id="PF14588">
    <property type="entry name" value="YjgF_endoribonc"/>
    <property type="match status" value="1"/>
</dbReference>
<name>A0A0C6FH54_9HYPH</name>
<dbReference type="AlphaFoldDB" id="A0A0C6FH54"/>
<protein>
    <submittedName>
        <fullName evidence="2">Endoribonuclease</fullName>
    </submittedName>
</protein>
<dbReference type="Gene3D" id="3.30.1330.40">
    <property type="entry name" value="RutC-like"/>
    <property type="match status" value="1"/>
</dbReference>
<reference evidence="2 3" key="1">
    <citation type="journal article" date="2015" name="Genome Announc.">
        <title>Complete Genome Sequence of Methylobacterium aquaticum Strain 22A, Isolated from Racomitrium japonicum Moss.</title>
        <authorList>
            <person name="Tani A."/>
            <person name="Ogura Y."/>
            <person name="Hayashi T."/>
            <person name="Kimbara K."/>
        </authorList>
    </citation>
    <scope>NUCLEOTIDE SEQUENCE [LARGE SCALE GENOMIC DNA]</scope>
    <source>
        <strain evidence="2 3">MA-22A</strain>
    </source>
</reference>
<sequence>MNQAPTLRGEPVRRLAALGLTLPRVPEPRGAFLPFSRIGSTLWLAGQICEWEGEVRFTGPVTDIATGREAARICALNLLASLSLALDGDLDRVVRCHRLGGFVQVEQGWPDVPKAVNGASDLMAELFGEAGRHARTAIGVASLPGNASVEVDGIFEVR</sequence>
<dbReference type="KEGG" id="maqu:Maq22A_c16090"/>
<dbReference type="PANTHER" id="PTHR43760:SF1">
    <property type="entry name" value="ENDORIBONUCLEASE L-PSP_CHORISMATE MUTASE-LIKE DOMAIN-CONTAINING PROTEIN"/>
    <property type="match status" value="1"/>
</dbReference>
<dbReference type="EMBL" id="AP014704">
    <property type="protein sequence ID" value="BAQ46357.1"/>
    <property type="molecule type" value="Genomic_DNA"/>
</dbReference>
<dbReference type="CDD" id="cd02199">
    <property type="entry name" value="YjgF_YER057c_UK114_like_1"/>
    <property type="match status" value="1"/>
</dbReference>